<feature type="transmembrane region" description="Helical" evidence="1">
    <location>
        <begin position="176"/>
        <end position="199"/>
    </location>
</feature>
<evidence type="ECO:0000313" key="2">
    <source>
        <dbReference type="EMBL" id="MBA2131981.1"/>
    </source>
</evidence>
<feature type="transmembrane region" description="Helical" evidence="1">
    <location>
        <begin position="144"/>
        <end position="164"/>
    </location>
</feature>
<protein>
    <recommendedName>
        <fullName evidence="4">Membrane protein YkvI</fullName>
    </recommendedName>
</protein>
<dbReference type="PANTHER" id="PTHR37814:SF1">
    <property type="entry name" value="MEMBRANE PROTEIN"/>
    <property type="match status" value="1"/>
</dbReference>
<organism evidence="2 3">
    <name type="scientific">Capillibacterium thermochitinicola</name>
    <dbReference type="NCBI Taxonomy" id="2699427"/>
    <lineage>
        <taxon>Bacteria</taxon>
        <taxon>Bacillati</taxon>
        <taxon>Bacillota</taxon>
        <taxon>Capillibacterium</taxon>
    </lineage>
</organism>
<gene>
    <name evidence="2" type="ORF">G5B42_00185</name>
</gene>
<dbReference type="PANTHER" id="PTHR37814">
    <property type="entry name" value="CONSERVED MEMBRANE PROTEIN"/>
    <property type="match status" value="1"/>
</dbReference>
<feature type="transmembrane region" description="Helical" evidence="1">
    <location>
        <begin position="314"/>
        <end position="331"/>
    </location>
</feature>
<keyword evidence="1" id="KW-0472">Membrane</keyword>
<feature type="transmembrane region" description="Helical" evidence="1">
    <location>
        <begin position="211"/>
        <end position="230"/>
    </location>
</feature>
<sequence>MERLGRMLVIAFIYIGTVVGAGFASGQEIWFFFSRYQEYGTWGLLLSGVIFAVLGVKAMEWGRRIGAGSYRDFFAGVVGRQYAFFCDLMLTVFLFLLIGIMLAGAGAVTAAFGWGRALGTWVAVFGAMVALIKPLTGLKGVNSLVVPLLCLTGWVLNLGGVGVAAPPAPVKLPGGWFWAALQYSAYNLILALPVLVTLYRLEPDPRLLMGGGLLGGFGLGILACLFHLVLKRFDFAAIDLPILFLTRKWRWGWPFFYSLVLWGELFTSLVANAYGLVSRFRLEEDRAYLWKLAFILLLAVVISRFGFARLLQKVYPFYGCFALTILLPLAFRRLPRPKEEAEKTRKRRFFDRREVDINKRERLL</sequence>
<evidence type="ECO:0008006" key="4">
    <source>
        <dbReference type="Google" id="ProtNLM"/>
    </source>
</evidence>
<feature type="transmembrane region" description="Helical" evidence="1">
    <location>
        <begin position="255"/>
        <end position="277"/>
    </location>
</feature>
<dbReference type="EMBL" id="JAAKDE010000001">
    <property type="protein sequence ID" value="MBA2131981.1"/>
    <property type="molecule type" value="Genomic_DNA"/>
</dbReference>
<evidence type="ECO:0000256" key="1">
    <source>
        <dbReference type="SAM" id="Phobius"/>
    </source>
</evidence>
<dbReference type="Proteomes" id="UP000657177">
    <property type="component" value="Unassembled WGS sequence"/>
</dbReference>
<feature type="transmembrane region" description="Helical" evidence="1">
    <location>
        <begin position="111"/>
        <end position="132"/>
    </location>
</feature>
<reference evidence="2" key="1">
    <citation type="submission" date="2020-06" db="EMBL/GenBank/DDBJ databases">
        <title>Novel chitinolytic bacterium.</title>
        <authorList>
            <person name="Ungkulpasvich U."/>
            <person name="Kosugi A."/>
            <person name="Uke A."/>
        </authorList>
    </citation>
    <scope>NUCLEOTIDE SEQUENCE</scope>
    <source>
        <strain evidence="2">UUS1-1</strain>
    </source>
</reference>
<dbReference type="AlphaFoldDB" id="A0A8J6HY49"/>
<proteinExistence type="predicted"/>
<accession>A0A8J6HY49</accession>
<name>A0A8J6HY49_9FIRM</name>
<keyword evidence="1" id="KW-0812">Transmembrane</keyword>
<feature type="transmembrane region" description="Helical" evidence="1">
    <location>
        <begin position="42"/>
        <end position="61"/>
    </location>
</feature>
<keyword evidence="1" id="KW-1133">Transmembrane helix</keyword>
<keyword evidence="3" id="KW-1185">Reference proteome</keyword>
<feature type="transmembrane region" description="Helical" evidence="1">
    <location>
        <begin position="289"/>
        <end position="308"/>
    </location>
</feature>
<dbReference type="RefSeq" id="WP_181338425.1">
    <property type="nucleotide sequence ID" value="NZ_JAAKDE010000001.1"/>
</dbReference>
<dbReference type="InterPro" id="IPR038728">
    <property type="entry name" value="YkvI-like"/>
</dbReference>
<feature type="transmembrane region" description="Helical" evidence="1">
    <location>
        <begin position="82"/>
        <end position="105"/>
    </location>
</feature>
<comment type="caution">
    <text evidence="2">The sequence shown here is derived from an EMBL/GenBank/DDBJ whole genome shotgun (WGS) entry which is preliminary data.</text>
</comment>
<evidence type="ECO:0000313" key="3">
    <source>
        <dbReference type="Proteomes" id="UP000657177"/>
    </source>
</evidence>